<dbReference type="AlphaFoldDB" id="A0A9D1EGP7"/>
<dbReference type="Gene3D" id="3.40.1190.20">
    <property type="match status" value="1"/>
</dbReference>
<dbReference type="PANTHER" id="PTHR10534">
    <property type="entry name" value="PYRIDOXAL KINASE"/>
    <property type="match status" value="1"/>
</dbReference>
<dbReference type="Pfam" id="PF08543">
    <property type="entry name" value="Phos_pyr_kin"/>
    <property type="match status" value="1"/>
</dbReference>
<protein>
    <recommendedName>
        <fullName evidence="1">pyridoxal kinase</fullName>
        <ecNumber evidence="1">2.7.1.35</ecNumber>
    </recommendedName>
</protein>
<feature type="domain" description="Pyridoxamine kinase/Phosphomethylpyrimidine kinase" evidence="6">
    <location>
        <begin position="27"/>
        <end position="265"/>
    </location>
</feature>
<accession>A0A9D1EGP7</accession>
<evidence type="ECO:0000313" key="7">
    <source>
        <dbReference type="EMBL" id="HIR90067.1"/>
    </source>
</evidence>
<dbReference type="GO" id="GO:0005829">
    <property type="term" value="C:cytosol"/>
    <property type="evidence" value="ECO:0007669"/>
    <property type="project" value="TreeGrafter"/>
</dbReference>
<evidence type="ECO:0000313" key="8">
    <source>
        <dbReference type="Proteomes" id="UP000824201"/>
    </source>
</evidence>
<evidence type="ECO:0000256" key="3">
    <source>
        <dbReference type="ARBA" id="ARBA00022741"/>
    </source>
</evidence>
<sequence>MRQKKIAVIQDLAGIGRCSLTVALPIISAMKVQCCPVITSILSNHTGFSHCYLDDYTDKMPEYIRHWKRLGVEFDGIYSGYLSSKKQLDIVMDFFQYFSKNNPVIIIDPIMGDHGKLYQNFDEEMCEGMKQLVRQASFITPNLTEACKLANVPYKEKWPREELFSLADRLHELGPKKIVITGIKQGRFISNLLSETMDKEQENNAVLVKKKLMRSRHVGVDRPGTGDIFTSILAAGAVQNHDLETDIKKAVRFIQKCLERSEQLNIPVQEGVCFEELLTTLK</sequence>
<keyword evidence="4 7" id="KW-0418">Kinase</keyword>
<dbReference type="EC" id="2.7.1.35" evidence="1"/>
<dbReference type="PANTHER" id="PTHR10534:SF2">
    <property type="entry name" value="PYRIDOXAL KINASE"/>
    <property type="match status" value="1"/>
</dbReference>
<name>A0A9D1EGP7_9FIRM</name>
<dbReference type="GO" id="GO:0005524">
    <property type="term" value="F:ATP binding"/>
    <property type="evidence" value="ECO:0007669"/>
    <property type="project" value="UniProtKB-KW"/>
</dbReference>
<comment type="caution">
    <text evidence="7">The sequence shown here is derived from an EMBL/GenBank/DDBJ whole genome shotgun (WGS) entry which is preliminary data.</text>
</comment>
<dbReference type="GO" id="GO:0009443">
    <property type="term" value="P:pyridoxal 5'-phosphate salvage"/>
    <property type="evidence" value="ECO:0007669"/>
    <property type="project" value="InterPro"/>
</dbReference>
<reference evidence="7" key="2">
    <citation type="journal article" date="2021" name="PeerJ">
        <title>Extensive microbial diversity within the chicken gut microbiome revealed by metagenomics and culture.</title>
        <authorList>
            <person name="Gilroy R."/>
            <person name="Ravi A."/>
            <person name="Getino M."/>
            <person name="Pursley I."/>
            <person name="Horton D.L."/>
            <person name="Alikhan N.F."/>
            <person name="Baker D."/>
            <person name="Gharbi K."/>
            <person name="Hall N."/>
            <person name="Watson M."/>
            <person name="Adriaenssens E.M."/>
            <person name="Foster-Nyarko E."/>
            <person name="Jarju S."/>
            <person name="Secka A."/>
            <person name="Antonio M."/>
            <person name="Oren A."/>
            <person name="Chaudhuri R.R."/>
            <person name="La Ragione R."/>
            <person name="Hildebrand F."/>
            <person name="Pallen M.J."/>
        </authorList>
    </citation>
    <scope>NUCLEOTIDE SEQUENCE</scope>
    <source>
        <strain evidence="7">ChiW13-3771</strain>
    </source>
</reference>
<dbReference type="InterPro" id="IPR013749">
    <property type="entry name" value="PM/HMP-P_kinase-1"/>
</dbReference>
<organism evidence="7 8">
    <name type="scientific">Candidatus Fimimorpha faecalis</name>
    <dbReference type="NCBI Taxonomy" id="2840824"/>
    <lineage>
        <taxon>Bacteria</taxon>
        <taxon>Bacillati</taxon>
        <taxon>Bacillota</taxon>
        <taxon>Clostridia</taxon>
        <taxon>Eubacteriales</taxon>
        <taxon>Candidatus Fimimorpha</taxon>
    </lineage>
</organism>
<dbReference type="EMBL" id="DVHN01000196">
    <property type="protein sequence ID" value="HIR90067.1"/>
    <property type="molecule type" value="Genomic_DNA"/>
</dbReference>
<dbReference type="InterPro" id="IPR004625">
    <property type="entry name" value="PyrdxlKinase"/>
</dbReference>
<dbReference type="NCBIfam" id="NF005491">
    <property type="entry name" value="PRK07105.1"/>
    <property type="match status" value="1"/>
</dbReference>
<keyword evidence="3" id="KW-0547">Nucleotide-binding</keyword>
<keyword evidence="5" id="KW-0067">ATP-binding</keyword>
<evidence type="ECO:0000256" key="5">
    <source>
        <dbReference type="ARBA" id="ARBA00022840"/>
    </source>
</evidence>
<evidence type="ECO:0000256" key="4">
    <source>
        <dbReference type="ARBA" id="ARBA00022777"/>
    </source>
</evidence>
<dbReference type="CDD" id="cd01173">
    <property type="entry name" value="pyridoxal_pyridoxamine_kinase"/>
    <property type="match status" value="1"/>
</dbReference>
<gene>
    <name evidence="7" type="ORF">IAC96_14075</name>
</gene>
<evidence type="ECO:0000256" key="2">
    <source>
        <dbReference type="ARBA" id="ARBA00022679"/>
    </source>
</evidence>
<dbReference type="Proteomes" id="UP000824201">
    <property type="component" value="Unassembled WGS sequence"/>
</dbReference>
<evidence type="ECO:0000256" key="1">
    <source>
        <dbReference type="ARBA" id="ARBA00012104"/>
    </source>
</evidence>
<reference evidence="7" key="1">
    <citation type="submission" date="2020-10" db="EMBL/GenBank/DDBJ databases">
        <authorList>
            <person name="Gilroy R."/>
        </authorList>
    </citation>
    <scope>NUCLEOTIDE SEQUENCE</scope>
    <source>
        <strain evidence="7">ChiW13-3771</strain>
    </source>
</reference>
<proteinExistence type="predicted"/>
<dbReference type="InterPro" id="IPR029056">
    <property type="entry name" value="Ribokinase-like"/>
</dbReference>
<dbReference type="GO" id="GO:0008478">
    <property type="term" value="F:pyridoxal kinase activity"/>
    <property type="evidence" value="ECO:0007669"/>
    <property type="project" value="UniProtKB-EC"/>
</dbReference>
<dbReference type="SUPFAM" id="SSF53613">
    <property type="entry name" value="Ribokinase-like"/>
    <property type="match status" value="1"/>
</dbReference>
<keyword evidence="2 7" id="KW-0808">Transferase</keyword>
<evidence type="ECO:0000259" key="6">
    <source>
        <dbReference type="Pfam" id="PF08543"/>
    </source>
</evidence>